<feature type="region of interest" description="Disordered" evidence="1">
    <location>
        <begin position="178"/>
        <end position="224"/>
    </location>
</feature>
<evidence type="ECO:0000256" key="1">
    <source>
        <dbReference type="SAM" id="MobiDB-lite"/>
    </source>
</evidence>
<dbReference type="PANTHER" id="PTHR46467:SF1">
    <property type="entry name" value="TETHER CONTAINING UBX DOMAIN FOR GLUT4"/>
    <property type="match status" value="1"/>
</dbReference>
<dbReference type="GeneID" id="25263594"/>
<dbReference type="GO" id="GO:0005634">
    <property type="term" value="C:nucleus"/>
    <property type="evidence" value="ECO:0007669"/>
    <property type="project" value="TreeGrafter"/>
</dbReference>
<dbReference type="OrthoDB" id="440781at2759"/>
<evidence type="ECO:0000259" key="2">
    <source>
        <dbReference type="PROSITE" id="PS50033"/>
    </source>
</evidence>
<keyword evidence="4" id="KW-1185">Reference proteome</keyword>
<dbReference type="AlphaFoldDB" id="A0A066WQ94"/>
<dbReference type="SMART" id="SM00166">
    <property type="entry name" value="UBX"/>
    <property type="match status" value="1"/>
</dbReference>
<dbReference type="Pfam" id="PF00789">
    <property type="entry name" value="UBX"/>
    <property type="match status" value="1"/>
</dbReference>
<comment type="caution">
    <text evidence="3">The sequence shown here is derived from an EMBL/GenBank/DDBJ whole genome shotgun (WGS) entry which is preliminary data.</text>
</comment>
<feature type="region of interest" description="Disordered" evidence="1">
    <location>
        <begin position="1"/>
        <end position="23"/>
    </location>
</feature>
<sequence length="224" mass="24209">MINSISNEQGALPSPPTEEPKATPAELKAAFADHIQMRHGPDAPLMTKAMREKAEAMLGKQKRTWEYVKIRVRFSDRTQIESSFPSSASINEVYTFVRGAVRQDVLDNKKGGFTLYTAPPCKDYVESDAKIRGKGLVELGLAPAAVLNVRWEDTAMNSNAYPAPLKAELLCSAADLPPPKPFDRPLGHSSDAAGGSGSAANSGKATGQRDPKALPKWLKGFSKK</sequence>
<protein>
    <recommendedName>
        <fullName evidence="2">UBX domain-containing protein</fullName>
    </recommendedName>
</protein>
<dbReference type="HOGENOM" id="CLU_072390_0_0_1"/>
<name>A0A066WQ94_TILAU</name>
<dbReference type="InterPro" id="IPR001012">
    <property type="entry name" value="UBX_dom"/>
</dbReference>
<evidence type="ECO:0000313" key="4">
    <source>
        <dbReference type="Proteomes" id="UP000027361"/>
    </source>
</evidence>
<dbReference type="InterPro" id="IPR029071">
    <property type="entry name" value="Ubiquitin-like_domsf"/>
</dbReference>
<accession>A0A066WQ94</accession>
<dbReference type="PANTHER" id="PTHR46467">
    <property type="entry name" value="TETHER CONTAINING UBX DOMAIN FOR GLUT4"/>
    <property type="match status" value="1"/>
</dbReference>
<evidence type="ECO:0000313" key="3">
    <source>
        <dbReference type="EMBL" id="KDN53179.1"/>
    </source>
</evidence>
<dbReference type="InParanoid" id="A0A066WQ94"/>
<dbReference type="Proteomes" id="UP000027361">
    <property type="component" value="Unassembled WGS sequence"/>
</dbReference>
<dbReference type="GO" id="GO:0006886">
    <property type="term" value="P:intracellular protein transport"/>
    <property type="evidence" value="ECO:0007669"/>
    <property type="project" value="TreeGrafter"/>
</dbReference>
<feature type="compositionally biased region" description="Low complexity" evidence="1">
    <location>
        <begin position="187"/>
        <end position="205"/>
    </location>
</feature>
<organism evidence="3 4">
    <name type="scientific">Tilletiaria anomala (strain ATCC 24038 / CBS 436.72 / UBC 951)</name>
    <dbReference type="NCBI Taxonomy" id="1037660"/>
    <lineage>
        <taxon>Eukaryota</taxon>
        <taxon>Fungi</taxon>
        <taxon>Dikarya</taxon>
        <taxon>Basidiomycota</taxon>
        <taxon>Ustilaginomycotina</taxon>
        <taxon>Exobasidiomycetes</taxon>
        <taxon>Georgefischeriales</taxon>
        <taxon>Tilletiariaceae</taxon>
        <taxon>Tilletiaria</taxon>
    </lineage>
</organism>
<dbReference type="RefSeq" id="XP_013246018.1">
    <property type="nucleotide sequence ID" value="XM_013390564.1"/>
</dbReference>
<dbReference type="STRING" id="1037660.A0A066WQ94"/>
<dbReference type="SUPFAM" id="SSF54236">
    <property type="entry name" value="Ubiquitin-like"/>
    <property type="match status" value="1"/>
</dbReference>
<dbReference type="GO" id="GO:0005737">
    <property type="term" value="C:cytoplasm"/>
    <property type="evidence" value="ECO:0007669"/>
    <property type="project" value="TreeGrafter"/>
</dbReference>
<proteinExistence type="predicted"/>
<dbReference type="EMBL" id="JMSN01000004">
    <property type="protein sequence ID" value="KDN53179.1"/>
    <property type="molecule type" value="Genomic_DNA"/>
</dbReference>
<dbReference type="GO" id="GO:0012506">
    <property type="term" value="C:vesicle membrane"/>
    <property type="evidence" value="ECO:0007669"/>
    <property type="project" value="TreeGrafter"/>
</dbReference>
<feature type="domain" description="UBX" evidence="2">
    <location>
        <begin position="63"/>
        <end position="149"/>
    </location>
</feature>
<gene>
    <name evidence="3" type="ORF">K437DRAFT_253509</name>
</gene>
<dbReference type="PROSITE" id="PS50033">
    <property type="entry name" value="UBX"/>
    <property type="match status" value="1"/>
</dbReference>
<dbReference type="Gene3D" id="3.10.20.90">
    <property type="entry name" value="Phosphatidylinositol 3-kinase Catalytic Subunit, Chain A, domain 1"/>
    <property type="match status" value="1"/>
</dbReference>
<reference evidence="3 4" key="1">
    <citation type="submission" date="2014-05" db="EMBL/GenBank/DDBJ databases">
        <title>Draft genome sequence of a rare smut relative, Tilletiaria anomala UBC 951.</title>
        <authorList>
            <consortium name="DOE Joint Genome Institute"/>
            <person name="Toome M."/>
            <person name="Kuo A."/>
            <person name="Henrissat B."/>
            <person name="Lipzen A."/>
            <person name="Tritt A."/>
            <person name="Yoshinaga Y."/>
            <person name="Zane M."/>
            <person name="Barry K."/>
            <person name="Grigoriev I.V."/>
            <person name="Spatafora J.W."/>
            <person name="Aimea M.C."/>
        </authorList>
    </citation>
    <scope>NUCLEOTIDE SEQUENCE [LARGE SCALE GENOMIC DNA]</scope>
    <source>
        <strain evidence="3 4">UBC 951</strain>
    </source>
</reference>